<dbReference type="RefSeq" id="WP_067995511.1">
    <property type="nucleotide sequence ID" value="NZ_QQBC01000006.1"/>
</dbReference>
<protein>
    <submittedName>
        <fullName evidence="3">Methyltransferase family protein</fullName>
    </submittedName>
</protein>
<dbReference type="Gene3D" id="3.40.50.150">
    <property type="entry name" value="Vaccinia Virus protein VP39"/>
    <property type="match status" value="1"/>
</dbReference>
<feature type="domain" description="Methyltransferase" evidence="2">
    <location>
        <begin position="27"/>
        <end position="115"/>
    </location>
</feature>
<organism evidence="3 4">
    <name type="scientific">Nocardia pseudobrasiliensis</name>
    <dbReference type="NCBI Taxonomy" id="45979"/>
    <lineage>
        <taxon>Bacteria</taxon>
        <taxon>Bacillati</taxon>
        <taxon>Actinomycetota</taxon>
        <taxon>Actinomycetes</taxon>
        <taxon>Mycobacteriales</taxon>
        <taxon>Nocardiaceae</taxon>
        <taxon>Nocardia</taxon>
    </lineage>
</organism>
<dbReference type="PANTHER" id="PTHR43861">
    <property type="entry name" value="TRANS-ACONITATE 2-METHYLTRANSFERASE-RELATED"/>
    <property type="match status" value="1"/>
</dbReference>
<evidence type="ECO:0000313" key="4">
    <source>
        <dbReference type="Proteomes" id="UP000254869"/>
    </source>
</evidence>
<dbReference type="AlphaFoldDB" id="A0A370I4E6"/>
<proteinExistence type="predicted"/>
<keyword evidence="3" id="KW-0489">Methyltransferase</keyword>
<evidence type="ECO:0000256" key="1">
    <source>
        <dbReference type="ARBA" id="ARBA00022679"/>
    </source>
</evidence>
<dbReference type="Pfam" id="PF13649">
    <property type="entry name" value="Methyltransf_25"/>
    <property type="match status" value="1"/>
</dbReference>
<name>A0A370I4E6_9NOCA</name>
<dbReference type="EMBL" id="QQBC01000006">
    <property type="protein sequence ID" value="RDI65470.1"/>
    <property type="molecule type" value="Genomic_DNA"/>
</dbReference>
<keyword evidence="4" id="KW-1185">Reference proteome</keyword>
<comment type="caution">
    <text evidence="3">The sequence shown here is derived from an EMBL/GenBank/DDBJ whole genome shotgun (WGS) entry which is preliminary data.</text>
</comment>
<dbReference type="CDD" id="cd02440">
    <property type="entry name" value="AdoMet_MTases"/>
    <property type="match status" value="1"/>
</dbReference>
<gene>
    <name evidence="3" type="ORF">DFR76_106342</name>
</gene>
<keyword evidence="1 3" id="KW-0808">Transferase</keyword>
<dbReference type="Proteomes" id="UP000254869">
    <property type="component" value="Unassembled WGS sequence"/>
</dbReference>
<dbReference type="GO" id="GO:0032259">
    <property type="term" value="P:methylation"/>
    <property type="evidence" value="ECO:0007669"/>
    <property type="project" value="UniProtKB-KW"/>
</dbReference>
<reference evidence="3 4" key="1">
    <citation type="submission" date="2018-07" db="EMBL/GenBank/DDBJ databases">
        <title>Genomic Encyclopedia of Type Strains, Phase IV (KMG-IV): sequencing the most valuable type-strain genomes for metagenomic binning, comparative biology and taxonomic classification.</title>
        <authorList>
            <person name="Goeker M."/>
        </authorList>
    </citation>
    <scope>NUCLEOTIDE SEQUENCE [LARGE SCALE GENOMIC DNA]</scope>
    <source>
        <strain evidence="3 4">DSM 44290</strain>
    </source>
</reference>
<dbReference type="STRING" id="1210086.GCA_001613105_02099"/>
<dbReference type="SUPFAM" id="SSF53335">
    <property type="entry name" value="S-adenosyl-L-methionine-dependent methyltransferases"/>
    <property type="match status" value="1"/>
</dbReference>
<dbReference type="GO" id="GO:0008168">
    <property type="term" value="F:methyltransferase activity"/>
    <property type="evidence" value="ECO:0007669"/>
    <property type="project" value="UniProtKB-KW"/>
</dbReference>
<dbReference type="InterPro" id="IPR029063">
    <property type="entry name" value="SAM-dependent_MTases_sf"/>
</dbReference>
<evidence type="ECO:0000259" key="2">
    <source>
        <dbReference type="Pfam" id="PF13649"/>
    </source>
</evidence>
<accession>A0A370I4E6</accession>
<evidence type="ECO:0000313" key="3">
    <source>
        <dbReference type="EMBL" id="RDI65470.1"/>
    </source>
</evidence>
<sequence>MDALDWDHNAYYQNTLLRLLPPHPRHVLDVGCGTGAFAARLARRAERVDAIDRSPEMIAAARRIAPPNLTCTVADVLDVDLPRGEYDAIVSVTALHHMPLERVLPILAEALRPGGVLAAVALPRADLPREAPVELTAALAHRLFGVTFATLRRFGDDPWYARSPEDADMPVVLDPESTTRQVRRQVREILPDARVRRLVFWRYLLTWRKPL</sequence>
<dbReference type="InterPro" id="IPR041698">
    <property type="entry name" value="Methyltransf_25"/>
</dbReference>